<accession>A0AAV7R916</accession>
<protein>
    <submittedName>
        <fullName evidence="2">Uncharacterized protein</fullName>
    </submittedName>
</protein>
<sequence>MLCVARARKRPFIHPAGVRVIHELVLRARRLLGLSVLGYGTMAPSWTQQARLPAPRANLDKRPLMKFSRPQAAGNRTRGRHLTCREYPGRRACRGGLWRSWKPDDVTASPRSETAPQSAQ</sequence>
<feature type="compositionally biased region" description="Polar residues" evidence="1">
    <location>
        <begin position="109"/>
        <end position="120"/>
    </location>
</feature>
<dbReference type="EMBL" id="JANPWB010000009">
    <property type="protein sequence ID" value="KAJ1149286.1"/>
    <property type="molecule type" value="Genomic_DNA"/>
</dbReference>
<proteinExistence type="predicted"/>
<evidence type="ECO:0000256" key="1">
    <source>
        <dbReference type="SAM" id="MobiDB-lite"/>
    </source>
</evidence>
<gene>
    <name evidence="2" type="ORF">NDU88_002098</name>
</gene>
<feature type="region of interest" description="Disordered" evidence="1">
    <location>
        <begin position="98"/>
        <end position="120"/>
    </location>
</feature>
<dbReference type="Proteomes" id="UP001066276">
    <property type="component" value="Chromosome 5"/>
</dbReference>
<name>A0AAV7R916_PLEWA</name>
<evidence type="ECO:0000313" key="2">
    <source>
        <dbReference type="EMBL" id="KAJ1149286.1"/>
    </source>
</evidence>
<reference evidence="2" key="1">
    <citation type="journal article" date="2022" name="bioRxiv">
        <title>Sequencing and chromosome-scale assembly of the giantPleurodeles waltlgenome.</title>
        <authorList>
            <person name="Brown T."/>
            <person name="Elewa A."/>
            <person name="Iarovenko S."/>
            <person name="Subramanian E."/>
            <person name="Araus A.J."/>
            <person name="Petzold A."/>
            <person name="Susuki M."/>
            <person name="Suzuki K.-i.T."/>
            <person name="Hayashi T."/>
            <person name="Toyoda A."/>
            <person name="Oliveira C."/>
            <person name="Osipova E."/>
            <person name="Leigh N.D."/>
            <person name="Simon A."/>
            <person name="Yun M.H."/>
        </authorList>
    </citation>
    <scope>NUCLEOTIDE SEQUENCE</scope>
    <source>
        <strain evidence="2">20211129_DDA</strain>
        <tissue evidence="2">Liver</tissue>
    </source>
</reference>
<organism evidence="2 3">
    <name type="scientific">Pleurodeles waltl</name>
    <name type="common">Iberian ribbed newt</name>
    <dbReference type="NCBI Taxonomy" id="8319"/>
    <lineage>
        <taxon>Eukaryota</taxon>
        <taxon>Metazoa</taxon>
        <taxon>Chordata</taxon>
        <taxon>Craniata</taxon>
        <taxon>Vertebrata</taxon>
        <taxon>Euteleostomi</taxon>
        <taxon>Amphibia</taxon>
        <taxon>Batrachia</taxon>
        <taxon>Caudata</taxon>
        <taxon>Salamandroidea</taxon>
        <taxon>Salamandridae</taxon>
        <taxon>Pleurodelinae</taxon>
        <taxon>Pleurodeles</taxon>
    </lineage>
</organism>
<evidence type="ECO:0000313" key="3">
    <source>
        <dbReference type="Proteomes" id="UP001066276"/>
    </source>
</evidence>
<comment type="caution">
    <text evidence="2">The sequence shown here is derived from an EMBL/GenBank/DDBJ whole genome shotgun (WGS) entry which is preliminary data.</text>
</comment>
<dbReference type="AlphaFoldDB" id="A0AAV7R916"/>
<keyword evidence="3" id="KW-1185">Reference proteome</keyword>